<feature type="region of interest" description="Disordered" evidence="1">
    <location>
        <begin position="66"/>
        <end position="95"/>
    </location>
</feature>
<proteinExistence type="predicted"/>
<feature type="region of interest" description="Disordered" evidence="1">
    <location>
        <begin position="475"/>
        <end position="502"/>
    </location>
</feature>
<protein>
    <recommendedName>
        <fullName evidence="4">Ubiquitin-like domain-containing protein</fullName>
    </recommendedName>
</protein>
<dbReference type="PANTHER" id="PTHR47725">
    <property type="entry name" value="OS03G0364000 PROTEIN"/>
    <property type="match status" value="1"/>
</dbReference>
<evidence type="ECO:0000313" key="2">
    <source>
        <dbReference type="EMBL" id="KAG0257960.1"/>
    </source>
</evidence>
<dbReference type="EMBL" id="JAAAJA010000239">
    <property type="protein sequence ID" value="KAG0257960.1"/>
    <property type="molecule type" value="Genomic_DNA"/>
</dbReference>
<comment type="caution">
    <text evidence="2">The sequence shown here is derived from an EMBL/GenBank/DDBJ whole genome shotgun (WGS) entry which is preliminary data.</text>
</comment>
<feature type="compositionally biased region" description="Basic and acidic residues" evidence="1">
    <location>
        <begin position="66"/>
        <end position="82"/>
    </location>
</feature>
<sequence>MSKVYAPKRNVCLRFFLGPTNPAVLKSQNEVYKHHAVVVNYEGNCCDVYGRPDDVANAITKTFLTTEERKPSTDTTSCHDADLEPTTTLSSSPSNLDFDGSSLSYSASAQNLAMSSHEGIHSGATEKSLDDIISHTQDTQPESAGIIHKDKVDTTKEQQHETTDKAARTALPRSQWKTDYHLMLERRTPAIGTDPTTMEPGSMTIILSMPIWMAHYLVHISGGYRSFLARKQDLKACARKGLTPKELDDKAKEAGLFVAMSKNPIMGSDEVATWVQVENIKTMRLILNGLAKSLASEPLSSKVETNMSKDRWNRCLEWDKMLHNFRSAGKGADDDDEWVTCGEEGLQPRSFFQVFKSHQSTTMPAFTHYYRVKRNKQTFFISTPNHNVETVLNIKQRLVKAIGCAAENDGPGAAVTSPADIRLLVRDKRDSTKYNKELDDSKTLSVSGLEDQQIIAMTLRDASGSWEDVFIEEQEPVTDLDDLEDEREQMEMLRPSKGKGRA</sequence>
<organism evidence="2 3">
    <name type="scientific">Mortierella polycephala</name>
    <dbReference type="NCBI Taxonomy" id="41804"/>
    <lineage>
        <taxon>Eukaryota</taxon>
        <taxon>Fungi</taxon>
        <taxon>Fungi incertae sedis</taxon>
        <taxon>Mucoromycota</taxon>
        <taxon>Mortierellomycotina</taxon>
        <taxon>Mortierellomycetes</taxon>
        <taxon>Mortierellales</taxon>
        <taxon>Mortierellaceae</taxon>
        <taxon>Mortierella</taxon>
    </lineage>
</organism>
<name>A0A9P6Q361_9FUNG</name>
<dbReference type="PANTHER" id="PTHR47725:SF2">
    <property type="entry name" value="UBIQUITIN-LIKE DOMAIN-CONTAINING PROTEIN"/>
    <property type="match status" value="1"/>
</dbReference>
<feature type="compositionally biased region" description="Acidic residues" evidence="1">
    <location>
        <begin position="475"/>
        <end position="488"/>
    </location>
</feature>
<reference evidence="2" key="1">
    <citation type="journal article" date="2020" name="Fungal Divers.">
        <title>Resolving the Mortierellaceae phylogeny through synthesis of multi-gene phylogenetics and phylogenomics.</title>
        <authorList>
            <person name="Vandepol N."/>
            <person name="Liber J."/>
            <person name="Desiro A."/>
            <person name="Na H."/>
            <person name="Kennedy M."/>
            <person name="Barry K."/>
            <person name="Grigoriev I.V."/>
            <person name="Miller A.N."/>
            <person name="O'Donnell K."/>
            <person name="Stajich J.E."/>
            <person name="Bonito G."/>
        </authorList>
    </citation>
    <scope>NUCLEOTIDE SEQUENCE</scope>
    <source>
        <strain evidence="2">KOD948</strain>
    </source>
</reference>
<dbReference type="Proteomes" id="UP000726737">
    <property type="component" value="Unassembled WGS sequence"/>
</dbReference>
<evidence type="ECO:0000313" key="3">
    <source>
        <dbReference type="Proteomes" id="UP000726737"/>
    </source>
</evidence>
<evidence type="ECO:0008006" key="4">
    <source>
        <dbReference type="Google" id="ProtNLM"/>
    </source>
</evidence>
<gene>
    <name evidence="2" type="ORF">BG011_003627</name>
</gene>
<accession>A0A9P6Q361</accession>
<dbReference type="OrthoDB" id="2402785at2759"/>
<keyword evidence="3" id="KW-1185">Reference proteome</keyword>
<evidence type="ECO:0000256" key="1">
    <source>
        <dbReference type="SAM" id="MobiDB-lite"/>
    </source>
</evidence>
<dbReference type="AlphaFoldDB" id="A0A9P6Q361"/>
<feature type="compositionally biased region" description="Low complexity" evidence="1">
    <location>
        <begin position="85"/>
        <end position="94"/>
    </location>
</feature>